<keyword evidence="4" id="KW-0156">Chromatin regulator</keyword>
<feature type="compositionally biased region" description="Polar residues" evidence="12">
    <location>
        <begin position="207"/>
        <end position="218"/>
    </location>
</feature>
<dbReference type="PANTHER" id="PTHR12480">
    <property type="entry name" value="ARGININE DEMETHYLASE AND LYSYL-HYDROXYLASE JMJD"/>
    <property type="match status" value="1"/>
</dbReference>
<dbReference type="AlphaFoldDB" id="A0A9W8AWC9"/>
<dbReference type="InterPro" id="IPR041667">
    <property type="entry name" value="Cupin_8"/>
</dbReference>
<dbReference type="PROSITE" id="PS51184">
    <property type="entry name" value="JMJC"/>
    <property type="match status" value="1"/>
</dbReference>
<evidence type="ECO:0000256" key="7">
    <source>
        <dbReference type="ARBA" id="ARBA00023004"/>
    </source>
</evidence>
<comment type="similarity">
    <text evidence="11">Belongs to the JMJD6 family.</text>
</comment>
<dbReference type="Pfam" id="PF13621">
    <property type="entry name" value="Cupin_8"/>
    <property type="match status" value="1"/>
</dbReference>
<keyword evidence="5" id="KW-0223">Dioxygenase</keyword>
<feature type="compositionally biased region" description="Low complexity" evidence="12">
    <location>
        <begin position="500"/>
        <end position="522"/>
    </location>
</feature>
<feature type="domain" description="JmjC" evidence="13">
    <location>
        <begin position="230"/>
        <end position="423"/>
    </location>
</feature>
<evidence type="ECO:0000256" key="10">
    <source>
        <dbReference type="ARBA" id="ARBA00023242"/>
    </source>
</evidence>
<dbReference type="GO" id="GO:0106140">
    <property type="term" value="F:P-TEFb complex binding"/>
    <property type="evidence" value="ECO:0007669"/>
    <property type="project" value="TreeGrafter"/>
</dbReference>
<keyword evidence="6" id="KW-0560">Oxidoreductase</keyword>
<evidence type="ECO:0000256" key="9">
    <source>
        <dbReference type="ARBA" id="ARBA00023163"/>
    </source>
</evidence>
<keyword evidence="3" id="KW-0479">Metal-binding</keyword>
<comment type="caution">
    <text evidence="14">The sequence shown here is derived from an EMBL/GenBank/DDBJ whole genome shotgun (WGS) entry which is preliminary data.</text>
</comment>
<keyword evidence="9" id="KW-0804">Transcription</keyword>
<accession>A0A9W8AWC9</accession>
<proteinExistence type="inferred from homology"/>
<dbReference type="SUPFAM" id="SSF51197">
    <property type="entry name" value="Clavaminate synthase-like"/>
    <property type="match status" value="1"/>
</dbReference>
<dbReference type="SMART" id="SM00558">
    <property type="entry name" value="JmjC"/>
    <property type="match status" value="1"/>
</dbReference>
<organism evidence="14 15">
    <name type="scientific">Dispira parvispora</name>
    <dbReference type="NCBI Taxonomy" id="1520584"/>
    <lineage>
        <taxon>Eukaryota</taxon>
        <taxon>Fungi</taxon>
        <taxon>Fungi incertae sedis</taxon>
        <taxon>Zoopagomycota</taxon>
        <taxon>Kickxellomycotina</taxon>
        <taxon>Dimargaritomycetes</taxon>
        <taxon>Dimargaritales</taxon>
        <taxon>Dimargaritaceae</taxon>
        <taxon>Dispira</taxon>
    </lineage>
</organism>
<evidence type="ECO:0000256" key="1">
    <source>
        <dbReference type="ARBA" id="ARBA00001954"/>
    </source>
</evidence>
<evidence type="ECO:0000313" key="15">
    <source>
        <dbReference type="Proteomes" id="UP001150925"/>
    </source>
</evidence>
<keyword evidence="7" id="KW-0408">Iron</keyword>
<gene>
    <name evidence="14" type="ORF">IWQ62_002618</name>
</gene>
<sequence length="586" mass="66435">MTKRKDRHWAAKIRKAKQSGRSELKLDEWSRFDFANHDFWLSPNNDNLDRIVYDQVGPVEFMTRFQGPGQPVVIQGATEGWLAHRHWNEATLVERYGNQRFKVGEDDDGKAVYLKLKHFIRYVHQGAERDDSPLYIFDSNFRGSGKKPVLPTRRWMKSLPVFPTSHRVLGKVSPSGSSTPVSTRYNSSSSEEEHGQCLPRKRRKPASSLTSQTTSPELSGSPVINAAERYCKGDLLADFRIPKYFAVDLFRLTGNRRPPHRWFVAGPARSGTGIHLDPLGTSAWNALVVGHKRWALFPPTTPRRLVDPPMKPFDHEAASWFYHVFPKFNQPPTSEFFRVYGLYYGYDCNNQREAWDLACRYKHLTLGEIVGMVQVLHRPGETIFVPGGWHHVVINLDFTLAFTQNYCAPASFDYVWLKTRFARPGLAAKLADQLAYRMCLTSYQQILDHIANQRHLSLDHPTSHRGFLTLLAQQPSDSPFVCRLLWDQIGSLRTVPPLFTSSSGSSSSTTSSNSSSSDSPVSEPVPPVTLSAKPGSVTHNNASMLQLWLEEVRHLKLDNALVQKLVQSCTCQPCQNWRETKLSSTV</sequence>
<keyword evidence="10" id="KW-0539">Nucleus</keyword>
<dbReference type="GO" id="GO:0033749">
    <property type="term" value="F:histone H4R3 demethylase activity"/>
    <property type="evidence" value="ECO:0007669"/>
    <property type="project" value="TreeGrafter"/>
</dbReference>
<evidence type="ECO:0000256" key="4">
    <source>
        <dbReference type="ARBA" id="ARBA00022853"/>
    </source>
</evidence>
<evidence type="ECO:0000313" key="14">
    <source>
        <dbReference type="EMBL" id="KAJ1965623.1"/>
    </source>
</evidence>
<protein>
    <recommendedName>
        <fullName evidence="13">JmjC domain-containing protein</fullName>
    </recommendedName>
</protein>
<evidence type="ECO:0000256" key="2">
    <source>
        <dbReference type="ARBA" id="ARBA00004123"/>
    </source>
</evidence>
<evidence type="ECO:0000256" key="12">
    <source>
        <dbReference type="SAM" id="MobiDB-lite"/>
    </source>
</evidence>
<dbReference type="GO" id="GO:0046872">
    <property type="term" value="F:metal ion binding"/>
    <property type="evidence" value="ECO:0007669"/>
    <property type="project" value="UniProtKB-KW"/>
</dbReference>
<feature type="region of interest" description="Disordered" evidence="12">
    <location>
        <begin position="500"/>
        <end position="536"/>
    </location>
</feature>
<keyword evidence="15" id="KW-1185">Reference proteome</keyword>
<dbReference type="PANTHER" id="PTHR12480:SF32">
    <property type="entry name" value="BIFUNCTIONAL ARGININE DEMETHYLASE AND LYSYL-HYDROXYLASE JMJD6"/>
    <property type="match status" value="1"/>
</dbReference>
<evidence type="ECO:0000256" key="5">
    <source>
        <dbReference type="ARBA" id="ARBA00022964"/>
    </source>
</evidence>
<dbReference type="EMBL" id="JANBPY010000580">
    <property type="protein sequence ID" value="KAJ1965623.1"/>
    <property type="molecule type" value="Genomic_DNA"/>
</dbReference>
<evidence type="ECO:0000256" key="6">
    <source>
        <dbReference type="ARBA" id="ARBA00023002"/>
    </source>
</evidence>
<feature type="compositionally biased region" description="Low complexity" evidence="12">
    <location>
        <begin position="170"/>
        <end position="183"/>
    </location>
</feature>
<evidence type="ECO:0000256" key="11">
    <source>
        <dbReference type="ARBA" id="ARBA00038068"/>
    </source>
</evidence>
<evidence type="ECO:0000256" key="3">
    <source>
        <dbReference type="ARBA" id="ARBA00022723"/>
    </source>
</evidence>
<dbReference type="Proteomes" id="UP001150925">
    <property type="component" value="Unassembled WGS sequence"/>
</dbReference>
<feature type="region of interest" description="Disordered" evidence="12">
    <location>
        <begin position="169"/>
        <end position="220"/>
    </location>
</feature>
<evidence type="ECO:0000256" key="8">
    <source>
        <dbReference type="ARBA" id="ARBA00023015"/>
    </source>
</evidence>
<dbReference type="InterPro" id="IPR050910">
    <property type="entry name" value="JMJD6_ArgDemeth/LysHydrox"/>
</dbReference>
<dbReference type="OrthoDB" id="424465at2759"/>
<keyword evidence="8" id="KW-0805">Transcription regulation</keyword>
<dbReference type="InterPro" id="IPR003347">
    <property type="entry name" value="JmjC_dom"/>
</dbReference>
<dbReference type="GO" id="GO:0005634">
    <property type="term" value="C:nucleus"/>
    <property type="evidence" value="ECO:0007669"/>
    <property type="project" value="UniProtKB-SubCell"/>
</dbReference>
<comment type="cofactor">
    <cofactor evidence="1">
        <name>Fe(2+)</name>
        <dbReference type="ChEBI" id="CHEBI:29033"/>
    </cofactor>
</comment>
<dbReference type="Gene3D" id="2.60.120.650">
    <property type="entry name" value="Cupin"/>
    <property type="match status" value="1"/>
</dbReference>
<dbReference type="GO" id="GO:0005737">
    <property type="term" value="C:cytoplasm"/>
    <property type="evidence" value="ECO:0007669"/>
    <property type="project" value="TreeGrafter"/>
</dbReference>
<evidence type="ECO:0000259" key="13">
    <source>
        <dbReference type="PROSITE" id="PS51184"/>
    </source>
</evidence>
<reference evidence="14" key="1">
    <citation type="submission" date="2022-07" db="EMBL/GenBank/DDBJ databases">
        <title>Phylogenomic reconstructions and comparative analyses of Kickxellomycotina fungi.</title>
        <authorList>
            <person name="Reynolds N.K."/>
            <person name="Stajich J.E."/>
            <person name="Barry K."/>
            <person name="Grigoriev I.V."/>
            <person name="Crous P."/>
            <person name="Smith M.E."/>
        </authorList>
    </citation>
    <scope>NUCLEOTIDE SEQUENCE</scope>
    <source>
        <strain evidence="14">RSA 1196</strain>
    </source>
</reference>
<name>A0A9W8AWC9_9FUNG</name>
<comment type="subcellular location">
    <subcellularLocation>
        <location evidence="2">Nucleus</location>
    </subcellularLocation>
</comment>